<dbReference type="EMBL" id="WAAU01000011">
    <property type="protein sequence ID" value="KAB1158939.1"/>
    <property type="molecule type" value="Genomic_DNA"/>
</dbReference>
<dbReference type="PANTHER" id="PTHR36115">
    <property type="entry name" value="PROLINE-RICH ANTIGEN HOMOLOG-RELATED"/>
    <property type="match status" value="1"/>
</dbReference>
<protein>
    <submittedName>
        <fullName evidence="8">RDD family protein</fullName>
    </submittedName>
</protein>
<comment type="caution">
    <text evidence="8">The sequence shown here is derived from an EMBL/GenBank/DDBJ whole genome shotgun (WGS) entry which is preliminary data.</text>
</comment>
<evidence type="ECO:0000256" key="2">
    <source>
        <dbReference type="ARBA" id="ARBA00022475"/>
    </source>
</evidence>
<evidence type="ECO:0000313" key="8">
    <source>
        <dbReference type="EMBL" id="KAB1158939.1"/>
    </source>
</evidence>
<accession>A0A7J5AMV9</accession>
<dbReference type="InterPro" id="IPR051791">
    <property type="entry name" value="Pra-immunoreactive"/>
</dbReference>
<evidence type="ECO:0000256" key="5">
    <source>
        <dbReference type="ARBA" id="ARBA00023136"/>
    </source>
</evidence>
<evidence type="ECO:0000256" key="1">
    <source>
        <dbReference type="ARBA" id="ARBA00004651"/>
    </source>
</evidence>
<evidence type="ECO:0000313" key="9">
    <source>
        <dbReference type="Proteomes" id="UP000467305"/>
    </source>
</evidence>
<dbReference type="Proteomes" id="UP000467305">
    <property type="component" value="Unassembled WGS sequence"/>
</dbReference>
<feature type="domain" description="RDD" evidence="7">
    <location>
        <begin position="51"/>
        <end position="131"/>
    </location>
</feature>
<keyword evidence="4 6" id="KW-1133">Transmembrane helix</keyword>
<dbReference type="GO" id="GO:0005886">
    <property type="term" value="C:plasma membrane"/>
    <property type="evidence" value="ECO:0007669"/>
    <property type="project" value="UniProtKB-SubCell"/>
</dbReference>
<keyword evidence="2" id="KW-1003">Cell membrane</keyword>
<feature type="transmembrane region" description="Helical" evidence="6">
    <location>
        <begin position="36"/>
        <end position="62"/>
    </location>
</feature>
<evidence type="ECO:0000256" key="4">
    <source>
        <dbReference type="ARBA" id="ARBA00022989"/>
    </source>
</evidence>
<keyword evidence="3 6" id="KW-0812">Transmembrane</keyword>
<gene>
    <name evidence="8" type="ORF">F7018_07490</name>
</gene>
<evidence type="ECO:0000259" key="7">
    <source>
        <dbReference type="Pfam" id="PF06271"/>
    </source>
</evidence>
<reference evidence="8 9" key="1">
    <citation type="submission" date="2019-09" db="EMBL/GenBank/DDBJ databases">
        <authorList>
            <person name="Cao W.R."/>
        </authorList>
    </citation>
    <scope>NUCLEOTIDE SEQUENCE [LARGE SCALE GENOMIC DNA]</scope>
    <source>
        <strain evidence="9">a4</strain>
    </source>
</reference>
<dbReference type="InterPro" id="IPR010432">
    <property type="entry name" value="RDD"/>
</dbReference>
<keyword evidence="9" id="KW-1185">Reference proteome</keyword>
<organism evidence="8 9">
    <name type="scientific">Tenacibaculum aiptasiae</name>
    <dbReference type="NCBI Taxonomy" id="426481"/>
    <lineage>
        <taxon>Bacteria</taxon>
        <taxon>Pseudomonadati</taxon>
        <taxon>Bacteroidota</taxon>
        <taxon>Flavobacteriia</taxon>
        <taxon>Flavobacteriales</taxon>
        <taxon>Flavobacteriaceae</taxon>
        <taxon>Tenacibaculum</taxon>
    </lineage>
</organism>
<keyword evidence="5 6" id="KW-0472">Membrane</keyword>
<dbReference type="Pfam" id="PF06271">
    <property type="entry name" value="RDD"/>
    <property type="match status" value="1"/>
</dbReference>
<comment type="subcellular location">
    <subcellularLocation>
        <location evidence="1">Cell membrane</location>
        <topology evidence="1">Multi-pass membrane protein</topology>
    </subcellularLocation>
</comment>
<dbReference type="OrthoDB" id="9764015at2"/>
<dbReference type="AlphaFoldDB" id="A0A7J5AMV9"/>
<evidence type="ECO:0000256" key="6">
    <source>
        <dbReference type="SAM" id="Phobius"/>
    </source>
</evidence>
<dbReference type="RefSeq" id="WP_150899420.1">
    <property type="nucleotide sequence ID" value="NZ_WAAU01000011.1"/>
</dbReference>
<name>A0A7J5AMV9_9FLAO</name>
<evidence type="ECO:0000256" key="3">
    <source>
        <dbReference type="ARBA" id="ARBA00022692"/>
    </source>
</evidence>
<dbReference type="PANTHER" id="PTHR36115:SF9">
    <property type="entry name" value="LMO1584 PROTEIN"/>
    <property type="match status" value="1"/>
</dbReference>
<feature type="transmembrane region" description="Helical" evidence="6">
    <location>
        <begin position="100"/>
        <end position="119"/>
    </location>
</feature>
<proteinExistence type="predicted"/>
<sequence length="145" mass="16800">MYKKEIHFTNQNTIELTVEETNEIIVYKYASFGERFLARIVDVFIIIIPQMCIPIVPAWLYWSLLQSGDKQRTIGQGACDIKLMSVDGKKVSFGQATGRFFANFLNLFTFFIGYIMFFTTDKKQCLHDYLSETIVVKEIGRKSIN</sequence>